<dbReference type="PANTHER" id="PTHR24305:SF210">
    <property type="entry name" value="CYTOCHROME P450 MONOOXYGENASE ASQL-RELATED"/>
    <property type="match status" value="1"/>
</dbReference>
<keyword evidence="4 6" id="KW-0479">Metal-binding</keyword>
<dbReference type="GO" id="GO:0016705">
    <property type="term" value="F:oxidoreductase activity, acting on paired donors, with incorporation or reduction of molecular oxygen"/>
    <property type="evidence" value="ECO:0007669"/>
    <property type="project" value="InterPro"/>
</dbReference>
<evidence type="ECO:0000256" key="3">
    <source>
        <dbReference type="ARBA" id="ARBA00022617"/>
    </source>
</evidence>
<dbReference type="PRINTS" id="PR00385">
    <property type="entry name" value="P450"/>
</dbReference>
<name>A0A2V1DCQ0_9PLEO</name>
<dbReference type="SUPFAM" id="SSF48264">
    <property type="entry name" value="Cytochrome P450"/>
    <property type="match status" value="1"/>
</dbReference>
<evidence type="ECO:0000256" key="2">
    <source>
        <dbReference type="ARBA" id="ARBA00010617"/>
    </source>
</evidence>
<dbReference type="EMBL" id="KZ805512">
    <property type="protein sequence ID" value="PVH95009.1"/>
    <property type="molecule type" value="Genomic_DNA"/>
</dbReference>
<dbReference type="STRING" id="97972.A0A2V1DCQ0"/>
<dbReference type="GO" id="GO:0004497">
    <property type="term" value="F:monooxygenase activity"/>
    <property type="evidence" value="ECO:0007669"/>
    <property type="project" value="UniProtKB-KW"/>
</dbReference>
<sequence>MLRSVYLLRFHPLSRFPGPRIAAISNTWYAYAWFSGKYPFIIANAFKKYGVGDVVRIAPNEVVFLTPQAYHDIYTPPKSGGPTFLKSDMHVGGESTTSIFTEGNPEKHRAMRRVWDAAFKNAMVKQYHPSINQHLERFISKVEGLQEGFNLTEWLEWLYLDIGGSLTFNHDYDCVAKGREDKIIETAPGVGWFFTVRFVMRRFPLLYPLHMFLLPLKTLLSSLDISKTTENAVSSRIERQNELKDKDYMSVAFDDAGGARTTQSRGFLTAGASILIFGHVESAAVITAAFYFLMNNSASLERLNREIRTTFSSSDSITDDALRQLPWLEAVINETMRLHTNVPYGLPRICPGATIDGSYIAKGCVVSSAAFATTHSSRYFARPFDFRPERWLSSTHEYYEDVFAEDVRTAFRPFSIGARKCIGQPVAMLLMRMVLAKICFEFDIEMINKGEVNWNRDLVFSTIWRKPEVFARFHPVSRNG</sequence>
<dbReference type="InterPro" id="IPR002401">
    <property type="entry name" value="Cyt_P450_E_grp-I"/>
</dbReference>
<comment type="cofactor">
    <cofactor evidence="1 6">
        <name>heme</name>
        <dbReference type="ChEBI" id="CHEBI:30413"/>
    </cofactor>
</comment>
<keyword evidence="3 6" id="KW-0349">Heme</keyword>
<gene>
    <name evidence="8" type="ORF">DM02DRAFT_538288</name>
</gene>
<evidence type="ECO:0000256" key="4">
    <source>
        <dbReference type="ARBA" id="ARBA00022723"/>
    </source>
</evidence>
<keyword evidence="7" id="KW-0560">Oxidoreductase</keyword>
<evidence type="ECO:0000256" key="5">
    <source>
        <dbReference type="ARBA" id="ARBA00023004"/>
    </source>
</evidence>
<dbReference type="Pfam" id="PF00067">
    <property type="entry name" value="p450"/>
    <property type="match status" value="1"/>
</dbReference>
<organism evidence="8 9">
    <name type="scientific">Periconia macrospinosa</name>
    <dbReference type="NCBI Taxonomy" id="97972"/>
    <lineage>
        <taxon>Eukaryota</taxon>
        <taxon>Fungi</taxon>
        <taxon>Dikarya</taxon>
        <taxon>Ascomycota</taxon>
        <taxon>Pezizomycotina</taxon>
        <taxon>Dothideomycetes</taxon>
        <taxon>Pleosporomycetidae</taxon>
        <taxon>Pleosporales</taxon>
        <taxon>Massarineae</taxon>
        <taxon>Periconiaceae</taxon>
        <taxon>Periconia</taxon>
    </lineage>
</organism>
<dbReference type="InterPro" id="IPR017972">
    <property type="entry name" value="Cyt_P450_CS"/>
</dbReference>
<evidence type="ECO:0000256" key="6">
    <source>
        <dbReference type="PIRSR" id="PIRSR602401-1"/>
    </source>
</evidence>
<dbReference type="Gene3D" id="1.10.630.10">
    <property type="entry name" value="Cytochrome P450"/>
    <property type="match status" value="1"/>
</dbReference>
<proteinExistence type="inferred from homology"/>
<dbReference type="PRINTS" id="PR00463">
    <property type="entry name" value="EP450I"/>
</dbReference>
<dbReference type="OrthoDB" id="1470350at2759"/>
<dbReference type="PANTHER" id="PTHR24305">
    <property type="entry name" value="CYTOCHROME P450"/>
    <property type="match status" value="1"/>
</dbReference>
<dbReference type="InterPro" id="IPR001128">
    <property type="entry name" value="Cyt_P450"/>
</dbReference>
<reference evidence="8 9" key="1">
    <citation type="journal article" date="2018" name="Sci. Rep.">
        <title>Comparative genomics provides insights into the lifestyle and reveals functional heterogeneity of dark septate endophytic fungi.</title>
        <authorList>
            <person name="Knapp D.G."/>
            <person name="Nemeth J.B."/>
            <person name="Barry K."/>
            <person name="Hainaut M."/>
            <person name="Henrissat B."/>
            <person name="Johnson J."/>
            <person name="Kuo A."/>
            <person name="Lim J.H.P."/>
            <person name="Lipzen A."/>
            <person name="Nolan M."/>
            <person name="Ohm R.A."/>
            <person name="Tamas L."/>
            <person name="Grigoriev I.V."/>
            <person name="Spatafora J.W."/>
            <person name="Nagy L.G."/>
            <person name="Kovacs G.M."/>
        </authorList>
    </citation>
    <scope>NUCLEOTIDE SEQUENCE [LARGE SCALE GENOMIC DNA]</scope>
    <source>
        <strain evidence="8 9">DSE2036</strain>
    </source>
</reference>
<protein>
    <submittedName>
        <fullName evidence="8">Cytochrome P450</fullName>
    </submittedName>
</protein>
<dbReference type="GO" id="GO:0005506">
    <property type="term" value="F:iron ion binding"/>
    <property type="evidence" value="ECO:0007669"/>
    <property type="project" value="InterPro"/>
</dbReference>
<comment type="similarity">
    <text evidence="2 7">Belongs to the cytochrome P450 family.</text>
</comment>
<feature type="binding site" description="axial binding residue" evidence="6">
    <location>
        <position position="421"/>
    </location>
    <ligand>
        <name>heme</name>
        <dbReference type="ChEBI" id="CHEBI:30413"/>
    </ligand>
    <ligandPart>
        <name>Fe</name>
        <dbReference type="ChEBI" id="CHEBI:18248"/>
    </ligandPart>
</feature>
<evidence type="ECO:0000256" key="1">
    <source>
        <dbReference type="ARBA" id="ARBA00001971"/>
    </source>
</evidence>
<dbReference type="PROSITE" id="PS00086">
    <property type="entry name" value="CYTOCHROME_P450"/>
    <property type="match status" value="1"/>
</dbReference>
<dbReference type="InterPro" id="IPR036396">
    <property type="entry name" value="Cyt_P450_sf"/>
</dbReference>
<keyword evidence="7" id="KW-0503">Monooxygenase</keyword>
<dbReference type="InterPro" id="IPR050121">
    <property type="entry name" value="Cytochrome_P450_monoxygenase"/>
</dbReference>
<keyword evidence="5 6" id="KW-0408">Iron</keyword>
<dbReference type="AlphaFoldDB" id="A0A2V1DCQ0"/>
<keyword evidence="9" id="KW-1185">Reference proteome</keyword>
<evidence type="ECO:0000313" key="8">
    <source>
        <dbReference type="EMBL" id="PVH95009.1"/>
    </source>
</evidence>
<dbReference type="GO" id="GO:0020037">
    <property type="term" value="F:heme binding"/>
    <property type="evidence" value="ECO:0007669"/>
    <property type="project" value="InterPro"/>
</dbReference>
<accession>A0A2V1DCQ0</accession>
<evidence type="ECO:0000313" key="9">
    <source>
        <dbReference type="Proteomes" id="UP000244855"/>
    </source>
</evidence>
<dbReference type="Proteomes" id="UP000244855">
    <property type="component" value="Unassembled WGS sequence"/>
</dbReference>
<evidence type="ECO:0000256" key="7">
    <source>
        <dbReference type="RuleBase" id="RU000461"/>
    </source>
</evidence>